<dbReference type="GO" id="GO:0016787">
    <property type="term" value="F:hydrolase activity"/>
    <property type="evidence" value="ECO:0007669"/>
    <property type="project" value="InterPro"/>
</dbReference>
<sequence length="1036" mass="114229">MERSGTSSSTQLVVLTLNDVYELFPNVNQVEGVAEMATMLRSVKATLPPEAHVLVTLNGDFLWRCVYDRRDKGVHMVDVVNALGIDFVVVGNHDFDFGSHATEECLKRAAFTTFGSNVRQQDTHQIMSGLTDTAVVNLPNGLRLGLFGVSTTETNKEDNIGADLVVESEIAHAQRCVQQLTDHGVDCVVALTHLTEAEDRVLARTVPGIDVILGGHDHEPMTFFEGSTLVHKSGQDALWLRRIDMIVTKKDRSALSIEPPTFQWQMMRNHGLAPDRQCLELLQAYDAKVAEEDKELGLMECLAITKTLLDGSRHSCRTQECNLGNLVADALRLELGADVGLINGGCIKGETLHPAGLELTKRWLHGILPIPNPIVVSETMYPAGLELTKRWLLGVLPFPNYTVMLRMRAGDLRTVIEALLDHYPTQTTSHPHVSGLHIVFDTTTTPRHKIAAFRRQLEPWSPSQCDIDDNEMLTVATSSYLMSGVRCCQAVFANAEVVRDDALMIDLVESFLRKQKEVAYAANEGRIIYKECRVKMEHPAQQAHVVVLTLNDVYELFPNASQVGGVAEMATLLRTVRATLPPEAHVLVTLNGDFLWRSKYDRRDKGAHMVDVLNALGIDVVVIGNHDFDFGQRTTQECLERAAFTTLGSNVRQKATGQIMSGLTDTAVVNLPNGLQLGLFGVLTTETNKEGNIGADLVVESEIAHAQRCVQQLTDHGVDCVVALTHLKAAEDRVLARTVPGIDVILGGHDHEPMTFFEGSTLVHKSGQDALWLRRIDMIVTKKDRSALSIEPPTFQWQMMRNHGLAPDRQCLELLQAYDAKVAEEDKELGLMECLAITKTLLDGSRHSCRTQECNLGNLVADALRLELGADVGLINGGCIKGETLHPAGLELTKRWLHGILPIPNPIVVLRIPAFHLRAALEALLDHYPAQNAAHPHVSGLHVVFDLGTPPRHEITAFRRQIEPWSPSQDNIDDNEVLTVATSKLVMAGVPCCQAAFAHAEVIRDDALMTGIVESFLRKRGQVAYAANEGRVIYKE</sequence>
<feature type="domain" description="Calcineurin-like phosphoesterase" evidence="3">
    <location>
        <begin position="37"/>
        <end position="220"/>
    </location>
</feature>
<dbReference type="PRINTS" id="PR01607">
    <property type="entry name" value="APYRASEFAMLY"/>
</dbReference>
<feature type="domain" description="Calcineurin-like phosphoesterase" evidence="3">
    <location>
        <begin position="550"/>
        <end position="753"/>
    </location>
</feature>
<comment type="similarity">
    <text evidence="1">Belongs to the 5'-nucleotidase family.</text>
</comment>
<dbReference type="Gene3D" id="3.90.780.10">
    <property type="entry name" value="5'-Nucleotidase, C-terminal domain"/>
    <property type="match status" value="2"/>
</dbReference>
<dbReference type="SUPFAM" id="SSF56300">
    <property type="entry name" value="Metallo-dependent phosphatases"/>
    <property type="match status" value="2"/>
</dbReference>
<dbReference type="InterPro" id="IPR036907">
    <property type="entry name" value="5'-Nucleotdase_C_sf"/>
</dbReference>
<dbReference type="EMBL" id="DAKRPA010000105">
    <property type="protein sequence ID" value="DAZ98491.1"/>
    <property type="molecule type" value="Genomic_DNA"/>
</dbReference>
<dbReference type="Proteomes" id="UP001146120">
    <property type="component" value="Unassembled WGS sequence"/>
</dbReference>
<dbReference type="SUPFAM" id="SSF55816">
    <property type="entry name" value="5'-nucleotidase (syn. UDP-sugar hydrolase), C-terminal domain"/>
    <property type="match status" value="2"/>
</dbReference>
<dbReference type="PANTHER" id="PTHR11575">
    <property type="entry name" value="5'-NUCLEOTIDASE-RELATED"/>
    <property type="match status" value="1"/>
</dbReference>
<dbReference type="InterPro" id="IPR004843">
    <property type="entry name" value="Calcineurin-like_PHP"/>
</dbReference>
<feature type="domain" description="5'-Nucleotidase C-terminal" evidence="4">
    <location>
        <begin position="843"/>
        <end position="989"/>
    </location>
</feature>
<evidence type="ECO:0000313" key="6">
    <source>
        <dbReference type="Proteomes" id="UP001146120"/>
    </source>
</evidence>
<dbReference type="AlphaFoldDB" id="A0AAV2YW21"/>
<gene>
    <name evidence="5" type="ORF">N0F65_004928</name>
</gene>
<evidence type="ECO:0000256" key="1">
    <source>
        <dbReference type="ARBA" id="ARBA00006654"/>
    </source>
</evidence>
<feature type="domain" description="5'-Nucleotidase C-terminal" evidence="4">
    <location>
        <begin position="310"/>
        <end position="377"/>
    </location>
</feature>
<dbReference type="Pfam" id="PF02872">
    <property type="entry name" value="5_nucleotid_C"/>
    <property type="match status" value="3"/>
</dbReference>
<evidence type="ECO:0008006" key="7">
    <source>
        <dbReference type="Google" id="ProtNLM"/>
    </source>
</evidence>
<evidence type="ECO:0000313" key="5">
    <source>
        <dbReference type="EMBL" id="DAZ98491.1"/>
    </source>
</evidence>
<name>A0AAV2YW21_9STRA</name>
<proteinExistence type="inferred from homology"/>
<dbReference type="PANTHER" id="PTHR11575:SF48">
    <property type="entry name" value="5'-NUCLEOTIDASE"/>
    <property type="match status" value="1"/>
</dbReference>
<evidence type="ECO:0000256" key="2">
    <source>
        <dbReference type="ARBA" id="ARBA00022729"/>
    </source>
</evidence>
<dbReference type="GO" id="GO:0009166">
    <property type="term" value="P:nucleotide catabolic process"/>
    <property type="evidence" value="ECO:0007669"/>
    <property type="project" value="InterPro"/>
</dbReference>
<dbReference type="Gene3D" id="3.60.21.10">
    <property type="match status" value="2"/>
</dbReference>
<organism evidence="5 6">
    <name type="scientific">Lagenidium giganteum</name>
    <dbReference type="NCBI Taxonomy" id="4803"/>
    <lineage>
        <taxon>Eukaryota</taxon>
        <taxon>Sar</taxon>
        <taxon>Stramenopiles</taxon>
        <taxon>Oomycota</taxon>
        <taxon>Peronosporomycetes</taxon>
        <taxon>Pythiales</taxon>
        <taxon>Pythiaceae</taxon>
    </lineage>
</organism>
<keyword evidence="2" id="KW-0732">Signal</keyword>
<evidence type="ECO:0000259" key="3">
    <source>
        <dbReference type="Pfam" id="PF00149"/>
    </source>
</evidence>
<evidence type="ECO:0000259" key="4">
    <source>
        <dbReference type="Pfam" id="PF02872"/>
    </source>
</evidence>
<dbReference type="Pfam" id="PF00149">
    <property type="entry name" value="Metallophos"/>
    <property type="match status" value="2"/>
</dbReference>
<reference evidence="5" key="1">
    <citation type="submission" date="2022-11" db="EMBL/GenBank/DDBJ databases">
        <authorList>
            <person name="Morgan W.R."/>
            <person name="Tartar A."/>
        </authorList>
    </citation>
    <scope>NUCLEOTIDE SEQUENCE</scope>
    <source>
        <strain evidence="5">ARSEF 373</strain>
    </source>
</reference>
<dbReference type="InterPro" id="IPR029052">
    <property type="entry name" value="Metallo-depent_PP-like"/>
</dbReference>
<dbReference type="InterPro" id="IPR008334">
    <property type="entry name" value="5'-Nucleotdase_C"/>
</dbReference>
<accession>A0AAV2YW21</accession>
<comment type="caution">
    <text evidence="5">The sequence shown here is derived from an EMBL/GenBank/DDBJ whole genome shotgun (WGS) entry which is preliminary data.</text>
</comment>
<reference evidence="5" key="2">
    <citation type="journal article" date="2023" name="Microbiol Resour">
        <title>Decontamination and Annotation of the Draft Genome Sequence of the Oomycete Lagenidium giganteum ARSEF 373.</title>
        <authorList>
            <person name="Morgan W.R."/>
            <person name="Tartar A."/>
        </authorList>
    </citation>
    <scope>NUCLEOTIDE SEQUENCE</scope>
    <source>
        <strain evidence="5">ARSEF 373</strain>
    </source>
</reference>
<keyword evidence="6" id="KW-1185">Reference proteome</keyword>
<dbReference type="InterPro" id="IPR006179">
    <property type="entry name" value="5_nucleotidase/apyrase"/>
</dbReference>
<protein>
    <recommendedName>
        <fullName evidence="7">5'-nucleotidase</fullName>
    </recommendedName>
</protein>
<feature type="domain" description="5'-Nucleotidase C-terminal" evidence="4">
    <location>
        <begin position="382"/>
        <end position="484"/>
    </location>
</feature>